<sequence length="118" mass="13199">MAFAIVPHAAANERLFSILVLTKTKTRNGKAPGTLYMTGQMRAKLHVNILRSIAKQQEKSGYMVSVGAQQKKERMMFQGEVDGGIDVFYDAVDDADVERVGEGLGVWMPSWMHLKSRR</sequence>
<evidence type="ECO:0000313" key="2">
    <source>
        <dbReference type="Proteomes" id="UP001163321"/>
    </source>
</evidence>
<reference evidence="1 2" key="1">
    <citation type="journal article" date="2022" name="bioRxiv">
        <title>The genome of the oomycete Peronosclerospora sorghi, a cosmopolitan pathogen of maize and sorghum, is inflated with dispersed pseudogenes.</title>
        <authorList>
            <person name="Fletcher K."/>
            <person name="Martin F."/>
            <person name="Isakeit T."/>
            <person name="Cavanaugh K."/>
            <person name="Magill C."/>
            <person name="Michelmore R."/>
        </authorList>
    </citation>
    <scope>NUCLEOTIDE SEQUENCE [LARGE SCALE GENOMIC DNA]</scope>
    <source>
        <strain evidence="1">P6</strain>
    </source>
</reference>
<comment type="caution">
    <text evidence="1">The sequence shown here is derived from an EMBL/GenBank/DDBJ whole genome shotgun (WGS) entry which is preliminary data.</text>
</comment>
<accession>A0ACC0WW66</accession>
<keyword evidence="2" id="KW-1185">Reference proteome</keyword>
<dbReference type="Proteomes" id="UP001163321">
    <property type="component" value="Chromosome 1"/>
</dbReference>
<name>A0ACC0WW66_9STRA</name>
<protein>
    <submittedName>
        <fullName evidence="1">Uncharacterized protein</fullName>
    </submittedName>
</protein>
<dbReference type="EMBL" id="CM047580">
    <property type="protein sequence ID" value="KAI9922294.1"/>
    <property type="molecule type" value="Genomic_DNA"/>
</dbReference>
<evidence type="ECO:0000313" key="1">
    <source>
        <dbReference type="EMBL" id="KAI9922294.1"/>
    </source>
</evidence>
<gene>
    <name evidence="1" type="ORF">PsorP6_001741</name>
</gene>
<organism evidence="1 2">
    <name type="scientific">Peronosclerospora sorghi</name>
    <dbReference type="NCBI Taxonomy" id="230839"/>
    <lineage>
        <taxon>Eukaryota</taxon>
        <taxon>Sar</taxon>
        <taxon>Stramenopiles</taxon>
        <taxon>Oomycota</taxon>
        <taxon>Peronosporomycetes</taxon>
        <taxon>Peronosporales</taxon>
        <taxon>Peronosporaceae</taxon>
        <taxon>Peronosclerospora</taxon>
    </lineage>
</organism>
<proteinExistence type="predicted"/>